<name>A0A9N9Z1G3_9HYPO</name>
<dbReference type="GO" id="GO:0050664">
    <property type="term" value="F:oxidoreductase activity, acting on NAD(P)H, oxygen as acceptor"/>
    <property type="evidence" value="ECO:0007669"/>
    <property type="project" value="TreeGrafter"/>
</dbReference>
<proteinExistence type="inferred from homology"/>
<dbReference type="InterPro" id="IPR020904">
    <property type="entry name" value="Sc_DH/Rdtase_CS"/>
</dbReference>
<organism evidence="4 5">
    <name type="scientific">Clonostachys solani</name>
    <dbReference type="NCBI Taxonomy" id="160281"/>
    <lineage>
        <taxon>Eukaryota</taxon>
        <taxon>Fungi</taxon>
        <taxon>Dikarya</taxon>
        <taxon>Ascomycota</taxon>
        <taxon>Pezizomycotina</taxon>
        <taxon>Sordariomycetes</taxon>
        <taxon>Hypocreomycetidae</taxon>
        <taxon>Hypocreales</taxon>
        <taxon>Bionectriaceae</taxon>
        <taxon>Clonostachys</taxon>
    </lineage>
</organism>
<dbReference type="PRINTS" id="PR00081">
    <property type="entry name" value="GDHRDH"/>
</dbReference>
<keyword evidence="5" id="KW-1185">Reference proteome</keyword>
<gene>
    <name evidence="4" type="ORF">CSOL1703_00017219</name>
</gene>
<keyword evidence="2" id="KW-0521">NADP</keyword>
<evidence type="ECO:0000313" key="4">
    <source>
        <dbReference type="EMBL" id="CAH0047329.1"/>
    </source>
</evidence>
<dbReference type="Pfam" id="PF13561">
    <property type="entry name" value="adh_short_C2"/>
    <property type="match status" value="1"/>
</dbReference>
<dbReference type="PANTHER" id="PTHR43008">
    <property type="entry name" value="BENZIL REDUCTASE"/>
    <property type="match status" value="1"/>
</dbReference>
<dbReference type="FunFam" id="3.40.50.720:FF:000084">
    <property type="entry name" value="Short-chain dehydrogenase reductase"/>
    <property type="match status" value="1"/>
</dbReference>
<dbReference type="GO" id="GO:0016616">
    <property type="term" value="F:oxidoreductase activity, acting on the CH-OH group of donors, NAD or NADP as acceptor"/>
    <property type="evidence" value="ECO:0007669"/>
    <property type="project" value="UniProtKB-ARBA"/>
</dbReference>
<sequence length="313" mass="33087">MASAPVNASSVPDGYLSTNFMDLLSLSRTVQVVTGGARGIGLALAFAIAEAGGQIAIIDAAPEPHANYALLQSACDKVEYYQSVSLSLPLAFASLDYGTPSTDACECLRGHRSDVTDHGRLSNTFEDIVRDFGRVDGIITAAGICPDQPFLSRDPASVKRCLEINTLGTYYSVQLAAAQMTKQPTLPGRAGAGSVVMIASIAAHQASKDQHTSDYCMSKGGVLALTKQLGVELASHQIRVNCLSPGYIATDMTAELIEKRPLLGEIFNSEPPMKRIGDRKDLKAAAVFLLSDGSAYMTDAEMLITGGMHAGRI</sequence>
<accession>A0A9N9Z1G3</accession>
<dbReference type="EMBL" id="CABFOC020000029">
    <property type="protein sequence ID" value="CAH0047329.1"/>
    <property type="molecule type" value="Genomic_DNA"/>
</dbReference>
<evidence type="ECO:0000256" key="2">
    <source>
        <dbReference type="ARBA" id="ARBA00022857"/>
    </source>
</evidence>
<dbReference type="SUPFAM" id="SSF51735">
    <property type="entry name" value="NAD(P)-binding Rossmann-fold domains"/>
    <property type="match status" value="1"/>
</dbReference>
<dbReference type="PRINTS" id="PR00080">
    <property type="entry name" value="SDRFAMILY"/>
</dbReference>
<dbReference type="AlphaFoldDB" id="A0A9N9Z1G3"/>
<dbReference type="InterPro" id="IPR036291">
    <property type="entry name" value="NAD(P)-bd_dom_sf"/>
</dbReference>
<reference evidence="4" key="1">
    <citation type="submission" date="2021-10" db="EMBL/GenBank/DDBJ databases">
        <authorList>
            <person name="Piombo E."/>
        </authorList>
    </citation>
    <scope>NUCLEOTIDE SEQUENCE</scope>
</reference>
<dbReference type="PANTHER" id="PTHR43008:SF4">
    <property type="entry name" value="CHAIN DEHYDROGENASE, PUTATIVE (AFU_ORTHOLOGUE AFUA_4G08710)-RELATED"/>
    <property type="match status" value="1"/>
</dbReference>
<dbReference type="OrthoDB" id="5325318at2759"/>
<evidence type="ECO:0000256" key="1">
    <source>
        <dbReference type="ARBA" id="ARBA00006484"/>
    </source>
</evidence>
<comment type="similarity">
    <text evidence="1">Belongs to the short-chain dehydrogenases/reductases (SDR) family.</text>
</comment>
<keyword evidence="3" id="KW-0560">Oxidoreductase</keyword>
<evidence type="ECO:0000313" key="5">
    <source>
        <dbReference type="Proteomes" id="UP000775872"/>
    </source>
</evidence>
<dbReference type="InterPro" id="IPR002347">
    <property type="entry name" value="SDR_fam"/>
</dbReference>
<evidence type="ECO:0000256" key="3">
    <source>
        <dbReference type="ARBA" id="ARBA00023002"/>
    </source>
</evidence>
<dbReference type="PROSITE" id="PS00061">
    <property type="entry name" value="ADH_SHORT"/>
    <property type="match status" value="1"/>
</dbReference>
<dbReference type="Gene3D" id="3.40.50.720">
    <property type="entry name" value="NAD(P)-binding Rossmann-like Domain"/>
    <property type="match status" value="1"/>
</dbReference>
<comment type="caution">
    <text evidence="4">The sequence shown here is derived from an EMBL/GenBank/DDBJ whole genome shotgun (WGS) entry which is preliminary data.</text>
</comment>
<dbReference type="Proteomes" id="UP000775872">
    <property type="component" value="Unassembled WGS sequence"/>
</dbReference>
<protein>
    <submittedName>
        <fullName evidence="4">Uncharacterized protein</fullName>
    </submittedName>
</protein>